<feature type="compositionally biased region" description="Polar residues" evidence="1">
    <location>
        <begin position="160"/>
        <end position="173"/>
    </location>
</feature>
<feature type="compositionally biased region" description="Basic and acidic residues" evidence="1">
    <location>
        <begin position="280"/>
        <end position="289"/>
    </location>
</feature>
<proteinExistence type="predicted"/>
<feature type="compositionally biased region" description="Low complexity" evidence="1">
    <location>
        <begin position="146"/>
        <end position="159"/>
    </location>
</feature>
<feature type="compositionally biased region" description="Low complexity" evidence="1">
    <location>
        <begin position="40"/>
        <end position="49"/>
    </location>
</feature>
<evidence type="ECO:0000256" key="1">
    <source>
        <dbReference type="SAM" id="MobiDB-lite"/>
    </source>
</evidence>
<feature type="compositionally biased region" description="Acidic residues" evidence="1">
    <location>
        <begin position="458"/>
        <end position="482"/>
    </location>
</feature>
<feature type="compositionally biased region" description="Acidic residues" evidence="1">
    <location>
        <begin position="521"/>
        <end position="545"/>
    </location>
</feature>
<accession>A0ABM0NL70</accession>
<feature type="region of interest" description="Disordered" evidence="1">
    <location>
        <begin position="436"/>
        <end position="569"/>
    </location>
</feature>
<sequence length="722" mass="80511">MESDRPHRTKSNSSISGTTSTTTSELFICFTTSRLSSSSMKLSSKSILSPGRAREPSQISLSSSLSRRLRTSGSIKGGQASPMFPSNGGTSKKRGCAFENPEPSSPKVTCIGQVRVKTKKQGKKMRIISRSKRSRGSEASFRKPEQNQQSTNNTASQSQELYNRDNSSNNNFQGLHFQNHQINNNNNQQECLRHRNQRWVHLPLTICEALRAFGSEFNCLIPNRSSCLASDDNNNKEKEENKGVRSESGGSSCGAVFARWFVALQDGDGDGKGREIELVVGEDQERTERSTNSSSGHSQRRQVFEGIEFKEERLNESVMEEEEAGRVSICVPPKNALLLMRCRSDPVKMAALANRFWEMPAAPQDEEVEDEEEKEDKGLTEKAQDFVEEQGTDEVLEKVQNGLETEVAEGDGVCEKWVCDGEEHGDLEEVEKLVLEEEEDEKEGLDANPEKRQQLYGEVEEIEEKAECQQEAELEEEEEQELDVTQQALSEQEHEQQEEKEEEAREVKLPIPSNECVKSEELEEEEEEEKTEAEVADESTEEETETVTQERPEPVSENPKNQLDSGSKRAVQNPVLPDCLLLMMCEPKLSMEVSKETWVCTTDFIRCLPERHVKKVDAPDEAKKRVSIDSNPAAAPAAQPVIQPPRAAWSPVQAGPVSMATMIGQKLVGSTGYEPFVLTRCKSEPMRSAGKLAAADTCFWKNRKMEPHRRAAMGVGAAGVGV</sequence>
<feature type="compositionally biased region" description="Low complexity" evidence="1">
    <location>
        <begin position="11"/>
        <end position="21"/>
    </location>
</feature>
<evidence type="ECO:0000313" key="3">
    <source>
        <dbReference type="RefSeq" id="XP_008226437.1"/>
    </source>
</evidence>
<feature type="region of interest" description="Disordered" evidence="1">
    <location>
        <begin position="228"/>
        <end position="251"/>
    </location>
</feature>
<dbReference type="GeneID" id="103326012"/>
<feature type="compositionally biased region" description="Basic and acidic residues" evidence="1">
    <location>
        <begin position="233"/>
        <end position="245"/>
    </location>
</feature>
<feature type="compositionally biased region" description="Low complexity" evidence="1">
    <location>
        <begin position="60"/>
        <end position="74"/>
    </location>
</feature>
<feature type="compositionally biased region" description="Basic and acidic residues" evidence="1">
    <location>
        <begin position="444"/>
        <end position="453"/>
    </location>
</feature>
<evidence type="ECO:0000313" key="2">
    <source>
        <dbReference type="Proteomes" id="UP000694861"/>
    </source>
</evidence>
<feature type="compositionally biased region" description="Basic residues" evidence="1">
    <location>
        <begin position="116"/>
        <end position="134"/>
    </location>
</feature>
<feature type="region of interest" description="Disordered" evidence="1">
    <location>
        <begin position="280"/>
        <end position="301"/>
    </location>
</feature>
<feature type="region of interest" description="Disordered" evidence="1">
    <location>
        <begin position="40"/>
        <end position="175"/>
    </location>
</feature>
<dbReference type="PANTHER" id="PTHR33448">
    <property type="entry name" value="CHLOROPLAST PROTEIN HCF243-RELATED"/>
    <property type="match status" value="1"/>
</dbReference>
<gene>
    <name evidence="3" type="primary">LOC103326012</name>
</gene>
<dbReference type="PANTHER" id="PTHR33448:SF4">
    <property type="entry name" value="CHLOROPLAST PROTEIN HCF243"/>
    <property type="match status" value="1"/>
</dbReference>
<protein>
    <submittedName>
        <fullName evidence="3">General transcriptional corepressor trfA</fullName>
    </submittedName>
</protein>
<reference evidence="3" key="2">
    <citation type="submission" date="2025-08" db="UniProtKB">
        <authorList>
            <consortium name="RefSeq"/>
        </authorList>
    </citation>
    <scope>IDENTIFICATION</scope>
</reference>
<feature type="compositionally biased region" description="Basic and acidic residues" evidence="1">
    <location>
        <begin position="491"/>
        <end position="508"/>
    </location>
</feature>
<organism evidence="2 3">
    <name type="scientific">Prunus mume</name>
    <name type="common">Japanese apricot</name>
    <name type="synonym">Armeniaca mume</name>
    <dbReference type="NCBI Taxonomy" id="102107"/>
    <lineage>
        <taxon>Eukaryota</taxon>
        <taxon>Viridiplantae</taxon>
        <taxon>Streptophyta</taxon>
        <taxon>Embryophyta</taxon>
        <taxon>Tracheophyta</taxon>
        <taxon>Spermatophyta</taxon>
        <taxon>Magnoliopsida</taxon>
        <taxon>eudicotyledons</taxon>
        <taxon>Gunneridae</taxon>
        <taxon>Pentapetalae</taxon>
        <taxon>rosids</taxon>
        <taxon>fabids</taxon>
        <taxon>Rosales</taxon>
        <taxon>Rosaceae</taxon>
        <taxon>Amygdaloideae</taxon>
        <taxon>Amygdaleae</taxon>
        <taxon>Prunus</taxon>
    </lineage>
</organism>
<dbReference type="RefSeq" id="XP_008226437.1">
    <property type="nucleotide sequence ID" value="XM_008228215.2"/>
</dbReference>
<feature type="region of interest" description="Disordered" evidence="1">
    <location>
        <begin position="1"/>
        <end position="21"/>
    </location>
</feature>
<reference evidence="2" key="1">
    <citation type="journal article" date="2012" name="Nat. Commun.">
        <title>The genome of Prunus mume.</title>
        <authorList>
            <person name="Zhang Q."/>
            <person name="Chen W."/>
            <person name="Sun L."/>
            <person name="Zhao F."/>
            <person name="Huang B."/>
            <person name="Yang W."/>
            <person name="Tao Y."/>
            <person name="Wang J."/>
            <person name="Yuan Z."/>
            <person name="Fan G."/>
            <person name="Xing Z."/>
            <person name="Han C."/>
            <person name="Pan H."/>
            <person name="Zhong X."/>
            <person name="Shi W."/>
            <person name="Liang X."/>
            <person name="Du D."/>
            <person name="Sun F."/>
            <person name="Xu Z."/>
            <person name="Hao R."/>
            <person name="Lv T."/>
            <person name="Lv Y."/>
            <person name="Zheng Z."/>
            <person name="Sun M."/>
            <person name="Luo L."/>
            <person name="Cai M."/>
            <person name="Gao Y."/>
            <person name="Wang J."/>
            <person name="Yin Y."/>
            <person name="Xu X."/>
            <person name="Cheng T."/>
            <person name="Wang J."/>
        </authorList>
    </citation>
    <scope>NUCLEOTIDE SEQUENCE [LARGE SCALE GENOMIC DNA]</scope>
</reference>
<keyword evidence="2" id="KW-1185">Reference proteome</keyword>
<name>A0ABM0NL70_PRUMU</name>
<dbReference type="Proteomes" id="UP000694861">
    <property type="component" value="Linkage group LG3"/>
</dbReference>